<evidence type="ECO:0000313" key="1">
    <source>
        <dbReference type="EMBL" id="CAB4749643.1"/>
    </source>
</evidence>
<sequence length="37" mass="4343">MYSLTMTPHADVLRHGKSRLFFLNQLTIGFSSEFIRQ</sequence>
<dbReference type="EMBL" id="CAFBPE010000055">
    <property type="protein sequence ID" value="CAB5007959.1"/>
    <property type="molecule type" value="Genomic_DNA"/>
</dbReference>
<accession>A0A6J7PWC7</accession>
<name>A0A6J7PWC7_9ZZZZ</name>
<evidence type="ECO:0000313" key="2">
    <source>
        <dbReference type="EMBL" id="CAB5007959.1"/>
    </source>
</evidence>
<protein>
    <submittedName>
        <fullName evidence="2">Unannotated protein</fullName>
    </submittedName>
</protein>
<dbReference type="AlphaFoldDB" id="A0A6J7PWC7"/>
<dbReference type="EMBL" id="CAEZZF010000029">
    <property type="protein sequence ID" value="CAB4749643.1"/>
    <property type="molecule type" value="Genomic_DNA"/>
</dbReference>
<reference evidence="2" key="1">
    <citation type="submission" date="2020-05" db="EMBL/GenBank/DDBJ databases">
        <authorList>
            <person name="Chiriac C."/>
            <person name="Salcher M."/>
            <person name="Ghai R."/>
            <person name="Kavagutti S V."/>
        </authorList>
    </citation>
    <scope>NUCLEOTIDE SEQUENCE</scope>
</reference>
<gene>
    <name evidence="1" type="ORF">UFOPK2837_00517</name>
    <name evidence="2" type="ORF">UFOPK4065_00764</name>
</gene>
<organism evidence="2">
    <name type="scientific">freshwater metagenome</name>
    <dbReference type="NCBI Taxonomy" id="449393"/>
    <lineage>
        <taxon>unclassified sequences</taxon>
        <taxon>metagenomes</taxon>
        <taxon>ecological metagenomes</taxon>
    </lineage>
</organism>
<proteinExistence type="predicted"/>